<protein>
    <submittedName>
        <fullName evidence="3">Uncharacterized protein LOC111087590 isoform X1</fullName>
    </submittedName>
</protein>
<feature type="compositionally biased region" description="Low complexity" evidence="1">
    <location>
        <begin position="63"/>
        <end position="77"/>
    </location>
</feature>
<sequence length="344" mass="38808">MADIRVPLTPPPQRINCPPTEDLGCSEYCLKFSADDRNNSDDNSPVTCGPPVKPPPKPKRRPTTCMSSSSPPSTPSTNVAFDGEKYLSVETTGQVNTKFGPLVNLDKANSTGDLRQEVLMCFSSEASGSDDEDESMENLMYVKSLSDCLKPPETSHDQKFAHVKYLLKMGQVEGLDEPPPNFVPPPPPFSSIHSKDRKNEHRNRHSKIWNTHYLDTNTDSNHMEERRCFVTFGSQPQSTRQLSKSNKITSSPEDMTDKGTINTLSSKYKHGRIPVLFDHFSDDERPFKVGQVRRCASDRSANRSKLIKKKVKDIRKNPEKDNQQHATPFMKELEEVLIRKKSKT</sequence>
<dbReference type="GeneID" id="111087590"/>
<evidence type="ECO:0000256" key="1">
    <source>
        <dbReference type="SAM" id="MobiDB-lite"/>
    </source>
</evidence>
<proteinExistence type="predicted"/>
<feature type="region of interest" description="Disordered" evidence="1">
    <location>
        <begin position="36"/>
        <end position="79"/>
    </location>
</feature>
<feature type="region of interest" description="Disordered" evidence="1">
    <location>
        <begin position="233"/>
        <end position="259"/>
    </location>
</feature>
<keyword evidence="2" id="KW-1185">Reference proteome</keyword>
<feature type="compositionally biased region" description="Low complexity" evidence="1">
    <location>
        <begin position="41"/>
        <end position="50"/>
    </location>
</feature>
<dbReference type="RefSeq" id="XP_022250455.1">
    <property type="nucleotide sequence ID" value="XM_022394747.1"/>
</dbReference>
<name>A0ABM1T3J9_LIMPO</name>
<evidence type="ECO:0000313" key="3">
    <source>
        <dbReference type="RefSeq" id="XP_022250455.1"/>
    </source>
</evidence>
<reference evidence="3" key="1">
    <citation type="submission" date="2025-08" db="UniProtKB">
        <authorList>
            <consortium name="RefSeq"/>
        </authorList>
    </citation>
    <scope>IDENTIFICATION</scope>
    <source>
        <tissue evidence="3">Muscle</tissue>
    </source>
</reference>
<organism evidence="2 3">
    <name type="scientific">Limulus polyphemus</name>
    <name type="common">Atlantic horseshoe crab</name>
    <dbReference type="NCBI Taxonomy" id="6850"/>
    <lineage>
        <taxon>Eukaryota</taxon>
        <taxon>Metazoa</taxon>
        <taxon>Ecdysozoa</taxon>
        <taxon>Arthropoda</taxon>
        <taxon>Chelicerata</taxon>
        <taxon>Merostomata</taxon>
        <taxon>Xiphosura</taxon>
        <taxon>Limulidae</taxon>
        <taxon>Limulus</taxon>
    </lineage>
</organism>
<accession>A0ABM1T3J9</accession>
<gene>
    <name evidence="3" type="primary">LOC111087590</name>
</gene>
<evidence type="ECO:0000313" key="2">
    <source>
        <dbReference type="Proteomes" id="UP000694941"/>
    </source>
</evidence>
<dbReference type="Proteomes" id="UP000694941">
    <property type="component" value="Unplaced"/>
</dbReference>